<dbReference type="Gramene" id="PNW88443">
    <property type="protein sequence ID" value="PNW88443"/>
    <property type="gene ID" value="CHLRE_01g029800v5"/>
</dbReference>
<keyword evidence="1" id="KW-0175">Coiled coil</keyword>
<feature type="coiled-coil region" evidence="1">
    <location>
        <begin position="673"/>
        <end position="710"/>
    </location>
</feature>
<evidence type="ECO:0000313" key="4">
    <source>
        <dbReference type="Proteomes" id="UP000006906"/>
    </source>
</evidence>
<dbReference type="EMBL" id="CM008962">
    <property type="protein sequence ID" value="PNW88443.1"/>
    <property type="molecule type" value="Genomic_DNA"/>
</dbReference>
<name>A0A2K3E6P4_CHLRE</name>
<dbReference type="OrthoDB" id="551553at2759"/>
<sequence>MSTVKDKIVILGRPSSASPANRGGAASTSASASTLESAATHGTKSERAAAALTLWDKWAGEALGPISADPTHEELSRKSRRVQRLEQECAAIAARAQRRLELSTAIRSQPIMLSSASARGADAGSPALLKTGSFNREMQYAVRERRRAAAYAAVKAEGEAEVDALSGVVTVGVASPTVVAAAGGEQQFSRGASFKSRNMLDALIASRSAAGGGGGGVLMSPGSPKMGAGGSGRPRPQSAMPMRGGGSAAAGAGAGPASFRASRPRSAVPGATGAPDRAVSRQASMSGGPATGLQRSGSMAARAAGLVSGPVTYPASVVSGPGGGGAASIGSGLVSLPEGNYLALRQEVEAVSERLAATQAALEVQSDTETQLREAIDLMRARLHSSGVREVEAQRRLAQHSKLEPLFDRLAECFTFSNPEEVVARLEFLEDDKLGTFDQLLRTQEEVTRLQQRLAEVQKAGETVATRLTTEHLQGSARLQEQNEQLRQELESMEGLVHRLTNRQAQLVALQTAVLHLWGKLSDDPHFAAAFGGPGAADAARAASPTSPSPRGRGATSPSRVSAKSPARSGTGASVISGGASSYHEEAASVTSGGGMLSDPLSMLAMIEEFVTAKSDKLAIKQFTEIQRVANHVWQQHFRNREDIRGKVVPTFEQLSKIADKMADRVRNVQDQAGRSQDAEKQLMKQLKRLQQQKRQLEGELARRDELVKSLMGVPRRERPASATAELGRIIRQDATSASLTSPSQAAGLGYGTSTGVSRVQSLASGLGRAGRGGAAVDEPASPPSSNPVLARMMTQRMVQQQQQPQQPQQPQQQQRLQAQPSTAQPQAQPSRSRPVSAPQGAQAVAAARARNAAAALAAQNYQPPVTSGGTLATLMSPAVAGQVPQVTSDLPMGVHWQKYTGNTQPPAGGLFYASGTSETAPETGGSAAGDAQPAPSVRWAAPQRSAIEQAFLTRLERRTRVT</sequence>
<dbReference type="OMA" id="LAECFTF"/>
<feature type="coiled-coil region" evidence="1">
    <location>
        <begin position="440"/>
        <end position="503"/>
    </location>
</feature>
<feature type="region of interest" description="Disordered" evidence="2">
    <location>
        <begin position="767"/>
        <end position="845"/>
    </location>
</feature>
<dbReference type="KEGG" id="cre:CHLRE_01g029800v5"/>
<feature type="region of interest" description="Disordered" evidence="2">
    <location>
        <begin position="534"/>
        <end position="581"/>
    </location>
</feature>
<feature type="compositionally biased region" description="Low complexity" evidence="2">
    <location>
        <begin position="25"/>
        <end position="40"/>
    </location>
</feature>
<feature type="compositionally biased region" description="Low complexity" evidence="2">
    <location>
        <begin position="534"/>
        <end position="555"/>
    </location>
</feature>
<evidence type="ECO:0000256" key="1">
    <source>
        <dbReference type="SAM" id="Coils"/>
    </source>
</evidence>
<proteinExistence type="predicted"/>
<reference evidence="3 4" key="1">
    <citation type="journal article" date="2007" name="Science">
        <title>The Chlamydomonas genome reveals the evolution of key animal and plant functions.</title>
        <authorList>
            <person name="Merchant S.S."/>
            <person name="Prochnik S.E."/>
            <person name="Vallon O."/>
            <person name="Harris E.H."/>
            <person name="Karpowicz S.J."/>
            <person name="Witman G.B."/>
            <person name="Terry A."/>
            <person name="Salamov A."/>
            <person name="Fritz-Laylin L.K."/>
            <person name="Marechal-Drouard L."/>
            <person name="Marshall W.F."/>
            <person name="Qu L.H."/>
            <person name="Nelson D.R."/>
            <person name="Sanderfoot A.A."/>
            <person name="Spalding M.H."/>
            <person name="Kapitonov V.V."/>
            <person name="Ren Q."/>
            <person name="Ferris P."/>
            <person name="Lindquist E."/>
            <person name="Shapiro H."/>
            <person name="Lucas S.M."/>
            <person name="Grimwood J."/>
            <person name="Schmutz J."/>
            <person name="Cardol P."/>
            <person name="Cerutti H."/>
            <person name="Chanfreau G."/>
            <person name="Chen C.L."/>
            <person name="Cognat V."/>
            <person name="Croft M.T."/>
            <person name="Dent R."/>
            <person name="Dutcher S."/>
            <person name="Fernandez E."/>
            <person name="Fukuzawa H."/>
            <person name="Gonzalez-Ballester D."/>
            <person name="Gonzalez-Halphen D."/>
            <person name="Hallmann A."/>
            <person name="Hanikenne M."/>
            <person name="Hippler M."/>
            <person name="Inwood W."/>
            <person name="Jabbari K."/>
            <person name="Kalanon M."/>
            <person name="Kuras R."/>
            <person name="Lefebvre P.A."/>
            <person name="Lemaire S.D."/>
            <person name="Lobanov A.V."/>
            <person name="Lohr M."/>
            <person name="Manuell A."/>
            <person name="Meier I."/>
            <person name="Mets L."/>
            <person name="Mittag M."/>
            <person name="Mittelmeier T."/>
            <person name="Moroney J.V."/>
            <person name="Moseley J."/>
            <person name="Napoli C."/>
            <person name="Nedelcu A.M."/>
            <person name="Niyogi K."/>
            <person name="Novoselov S.V."/>
            <person name="Paulsen I.T."/>
            <person name="Pazour G."/>
            <person name="Purton S."/>
            <person name="Ral J.P."/>
            <person name="Riano-Pachon D.M."/>
            <person name="Riekhof W."/>
            <person name="Rymarquis L."/>
            <person name="Schroda M."/>
            <person name="Stern D."/>
            <person name="Umen J."/>
            <person name="Willows R."/>
            <person name="Wilson N."/>
            <person name="Zimmer S.L."/>
            <person name="Allmer J."/>
            <person name="Balk J."/>
            <person name="Bisova K."/>
            <person name="Chen C.J."/>
            <person name="Elias M."/>
            <person name="Gendler K."/>
            <person name="Hauser C."/>
            <person name="Lamb M.R."/>
            <person name="Ledford H."/>
            <person name="Long J.C."/>
            <person name="Minagawa J."/>
            <person name="Page M.D."/>
            <person name="Pan J."/>
            <person name="Pootakham W."/>
            <person name="Roje S."/>
            <person name="Rose A."/>
            <person name="Stahlberg E."/>
            <person name="Terauchi A.M."/>
            <person name="Yang P."/>
            <person name="Ball S."/>
            <person name="Bowler C."/>
            <person name="Dieckmann C.L."/>
            <person name="Gladyshev V.N."/>
            <person name="Green P."/>
            <person name="Jorgensen R."/>
            <person name="Mayfield S."/>
            <person name="Mueller-Roeber B."/>
            <person name="Rajamani S."/>
            <person name="Sayre R.T."/>
            <person name="Brokstein P."/>
            <person name="Dubchak I."/>
            <person name="Goodstein D."/>
            <person name="Hornick L."/>
            <person name="Huang Y.W."/>
            <person name="Jhaveri J."/>
            <person name="Luo Y."/>
            <person name="Martinez D."/>
            <person name="Ngau W.C."/>
            <person name="Otillar B."/>
            <person name="Poliakov A."/>
            <person name="Porter A."/>
            <person name="Szajkowski L."/>
            <person name="Werner G."/>
            <person name="Zhou K."/>
            <person name="Grigoriev I.V."/>
            <person name="Rokhsar D.S."/>
            <person name="Grossman A.R."/>
        </authorList>
    </citation>
    <scope>NUCLEOTIDE SEQUENCE [LARGE SCALE GENOMIC DNA]</scope>
    <source>
        <strain evidence="4">CC-503</strain>
    </source>
</reference>
<feature type="compositionally biased region" description="Gly residues" evidence="2">
    <location>
        <begin position="243"/>
        <end position="254"/>
    </location>
</feature>
<dbReference type="Proteomes" id="UP000006906">
    <property type="component" value="Chromosome 1"/>
</dbReference>
<feature type="region of interest" description="Disordered" evidence="2">
    <location>
        <begin position="1"/>
        <end position="44"/>
    </location>
</feature>
<keyword evidence="4" id="KW-1185">Reference proteome</keyword>
<feature type="region of interest" description="Disordered" evidence="2">
    <location>
        <begin position="917"/>
        <end position="943"/>
    </location>
</feature>
<feature type="compositionally biased region" description="Low complexity" evidence="2">
    <location>
        <begin position="800"/>
        <end position="833"/>
    </location>
</feature>
<dbReference type="InParanoid" id="A0A2K3E6P4"/>
<protein>
    <submittedName>
        <fullName evidence="3">Uncharacterized protein</fullName>
    </submittedName>
</protein>
<dbReference type="GeneID" id="66052072"/>
<evidence type="ECO:0000313" key="3">
    <source>
        <dbReference type="EMBL" id="PNW88443.1"/>
    </source>
</evidence>
<dbReference type="AlphaFoldDB" id="A0A2K3E6P4"/>
<dbReference type="RefSeq" id="XP_042928533.1">
    <property type="nucleotide sequence ID" value="XM_043058619.1"/>
</dbReference>
<evidence type="ECO:0000256" key="2">
    <source>
        <dbReference type="SAM" id="MobiDB-lite"/>
    </source>
</evidence>
<accession>A0A2K3E6P4</accession>
<gene>
    <name evidence="3" type="ORF">CHLRE_01g029800v5</name>
</gene>
<feature type="region of interest" description="Disordered" evidence="2">
    <location>
        <begin position="214"/>
        <end position="295"/>
    </location>
</feature>
<organism evidence="3 4">
    <name type="scientific">Chlamydomonas reinhardtii</name>
    <name type="common">Chlamydomonas smithii</name>
    <dbReference type="NCBI Taxonomy" id="3055"/>
    <lineage>
        <taxon>Eukaryota</taxon>
        <taxon>Viridiplantae</taxon>
        <taxon>Chlorophyta</taxon>
        <taxon>core chlorophytes</taxon>
        <taxon>Chlorophyceae</taxon>
        <taxon>CS clade</taxon>
        <taxon>Chlamydomonadales</taxon>
        <taxon>Chlamydomonadaceae</taxon>
        <taxon>Chlamydomonas</taxon>
    </lineage>
</organism>